<name>A0A4R0PDQ2_9HYPH</name>
<dbReference type="InterPro" id="IPR036390">
    <property type="entry name" value="WH_DNA-bd_sf"/>
</dbReference>
<dbReference type="SUPFAM" id="SSF53067">
    <property type="entry name" value="Actin-like ATPase domain"/>
    <property type="match status" value="1"/>
</dbReference>
<dbReference type="OrthoDB" id="49685at2"/>
<dbReference type="GO" id="GO:0003700">
    <property type="term" value="F:DNA-binding transcription factor activity"/>
    <property type="evidence" value="ECO:0007669"/>
    <property type="project" value="InterPro"/>
</dbReference>
<dbReference type="InterPro" id="IPR000600">
    <property type="entry name" value="ROK"/>
</dbReference>
<dbReference type="InterPro" id="IPR000835">
    <property type="entry name" value="HTH_MarR-typ"/>
</dbReference>
<dbReference type="InterPro" id="IPR043129">
    <property type="entry name" value="ATPase_NBD"/>
</dbReference>
<comment type="caution">
    <text evidence="3">The sequence shown here is derived from an EMBL/GenBank/DDBJ whole genome shotgun (WGS) entry which is preliminary data.</text>
</comment>
<dbReference type="PANTHER" id="PTHR18964">
    <property type="entry name" value="ROK (REPRESSOR, ORF, KINASE) FAMILY"/>
    <property type="match status" value="1"/>
</dbReference>
<dbReference type="EMBL" id="SJST01000002">
    <property type="protein sequence ID" value="TCD14873.1"/>
    <property type="molecule type" value="Genomic_DNA"/>
</dbReference>
<dbReference type="CDD" id="cd23763">
    <property type="entry name" value="ASKHA_ATPase_ROK"/>
    <property type="match status" value="1"/>
</dbReference>
<gene>
    <name evidence="3" type="ORF">E0D97_04755</name>
</gene>
<organism evidence="3 4">
    <name type="scientific">Oricola cellulosilytica</name>
    <dbReference type="NCBI Taxonomy" id="1429082"/>
    <lineage>
        <taxon>Bacteria</taxon>
        <taxon>Pseudomonadati</taxon>
        <taxon>Pseudomonadota</taxon>
        <taxon>Alphaproteobacteria</taxon>
        <taxon>Hyphomicrobiales</taxon>
        <taxon>Ahrensiaceae</taxon>
        <taxon>Oricola</taxon>
    </lineage>
</organism>
<proteinExistence type="inferred from homology"/>
<dbReference type="PANTHER" id="PTHR18964:SF149">
    <property type="entry name" value="BIFUNCTIONAL UDP-N-ACETYLGLUCOSAMINE 2-EPIMERASE_N-ACETYLMANNOSAMINE KINASE"/>
    <property type="match status" value="1"/>
</dbReference>
<dbReference type="SUPFAM" id="SSF46785">
    <property type="entry name" value="Winged helix' DNA-binding domain"/>
    <property type="match status" value="1"/>
</dbReference>
<sequence length="409" mass="43703">MNSSDVGGRSVAEAGSGLLRGTNQSGVRAHNEKLVLTILGRSGPLAKSELTRRTGLSAQTISVIMRRLEADELVMRGTPQRGRIGQPSTPMALNPNGVFSMGLKIGRRSTDLVLTNFLGEVIDRAARTHRYPDPDQTTRFAHEAIAELTGRLSKSEQSRIAGLGIAMPFYMWSWAQALGVPDETMVGWRTADIRGDLASRYEFPIYLENDASSACAAEVAFGQSNGPDDYLYFYVGYFIGGGVVLDGALFTGPGGNAGALGPMPVPGKDGRTCQLIEVASLSELERQLAKGGLETSSLWESSRDWEVDPDILENWIASAAAGLAHAITAACSVINFSAIVVDGWVPVAIRARLVEAVKHELGSLNMTGLETPEIREGSVGADARALGAASLPLFDRFMVDRSAYQMTPA</sequence>
<keyword evidence="4" id="KW-1185">Reference proteome</keyword>
<evidence type="ECO:0000313" key="4">
    <source>
        <dbReference type="Proteomes" id="UP000291301"/>
    </source>
</evidence>
<dbReference type="InterPro" id="IPR036388">
    <property type="entry name" value="WH-like_DNA-bd_sf"/>
</dbReference>
<dbReference type="RefSeq" id="WP_131566011.1">
    <property type="nucleotide sequence ID" value="NZ_JAINFK010000003.1"/>
</dbReference>
<dbReference type="AlphaFoldDB" id="A0A4R0PDQ2"/>
<dbReference type="Proteomes" id="UP000291301">
    <property type="component" value="Unassembled WGS sequence"/>
</dbReference>
<evidence type="ECO:0000259" key="2">
    <source>
        <dbReference type="Pfam" id="PF12802"/>
    </source>
</evidence>
<dbReference type="Pfam" id="PF12802">
    <property type="entry name" value="MarR_2"/>
    <property type="match status" value="1"/>
</dbReference>
<evidence type="ECO:0000313" key="3">
    <source>
        <dbReference type="EMBL" id="TCD14873.1"/>
    </source>
</evidence>
<accession>A0A4R0PDQ2</accession>
<reference evidence="3 4" key="1">
    <citation type="journal article" date="2015" name="Antonie Van Leeuwenhoek">
        <title>Oricola cellulosilytica gen. nov., sp. nov., a cellulose-degrading bacterium of the family Phyllobacteriaceae isolated from surface seashore water, and emended descriptions of Mesorhizobium loti and Phyllobacterium myrsinacearum.</title>
        <authorList>
            <person name="Hameed A."/>
            <person name="Shahina M."/>
            <person name="Lai W.A."/>
            <person name="Lin S.Y."/>
            <person name="Young L.S."/>
            <person name="Liu Y.C."/>
            <person name="Hsu Y.H."/>
            <person name="Young C.C."/>
        </authorList>
    </citation>
    <scope>NUCLEOTIDE SEQUENCE [LARGE SCALE GENOMIC DNA]</scope>
    <source>
        <strain evidence="3 4">KCTC 52183</strain>
    </source>
</reference>
<evidence type="ECO:0000256" key="1">
    <source>
        <dbReference type="ARBA" id="ARBA00006479"/>
    </source>
</evidence>
<dbReference type="Gene3D" id="3.30.420.40">
    <property type="match status" value="2"/>
</dbReference>
<dbReference type="Pfam" id="PF00480">
    <property type="entry name" value="ROK"/>
    <property type="match status" value="1"/>
</dbReference>
<comment type="similarity">
    <text evidence="1">Belongs to the ROK (NagC/XylR) family.</text>
</comment>
<protein>
    <submittedName>
        <fullName evidence="3">ROK family transcriptional regulator</fullName>
    </submittedName>
</protein>
<dbReference type="Gene3D" id="1.10.10.10">
    <property type="entry name" value="Winged helix-like DNA-binding domain superfamily/Winged helix DNA-binding domain"/>
    <property type="match status" value="1"/>
</dbReference>
<feature type="domain" description="HTH marR-type" evidence="2">
    <location>
        <begin position="32"/>
        <end position="83"/>
    </location>
</feature>